<comment type="catalytic activity">
    <reaction evidence="2">
        <text>2 GTP = 3',3'-c-di-GMP + 2 diphosphate</text>
        <dbReference type="Rhea" id="RHEA:24898"/>
        <dbReference type="ChEBI" id="CHEBI:33019"/>
        <dbReference type="ChEBI" id="CHEBI:37565"/>
        <dbReference type="ChEBI" id="CHEBI:58805"/>
        <dbReference type="EC" id="2.7.7.65"/>
    </reaction>
</comment>
<comment type="caution">
    <text evidence="5">The sequence shown here is derived from an EMBL/GenBank/DDBJ whole genome shotgun (WGS) entry which is preliminary data.</text>
</comment>
<feature type="coiled-coil region" evidence="3">
    <location>
        <begin position="266"/>
        <end position="355"/>
    </location>
</feature>
<dbReference type="Pfam" id="PF00990">
    <property type="entry name" value="GGDEF"/>
    <property type="match status" value="1"/>
</dbReference>
<evidence type="ECO:0000256" key="3">
    <source>
        <dbReference type="SAM" id="Coils"/>
    </source>
</evidence>
<reference evidence="6" key="1">
    <citation type="journal article" date="2019" name="Int. J. Syst. Evol. Microbiol.">
        <title>The Global Catalogue of Microorganisms (GCM) 10K type strain sequencing project: providing services to taxonomists for standard genome sequencing and annotation.</title>
        <authorList>
            <consortium name="The Broad Institute Genomics Platform"/>
            <consortium name="The Broad Institute Genome Sequencing Center for Infectious Disease"/>
            <person name="Wu L."/>
            <person name="Ma J."/>
        </authorList>
    </citation>
    <scope>NUCLEOTIDE SEQUENCE [LARGE SCALE GENOMIC DNA]</scope>
    <source>
        <strain evidence="6">CGMCC 1.10992</strain>
    </source>
</reference>
<dbReference type="PROSITE" id="PS50887">
    <property type="entry name" value="GGDEF"/>
    <property type="match status" value="1"/>
</dbReference>
<dbReference type="Pfam" id="PF20975">
    <property type="entry name" value="DGCcoil"/>
    <property type="match status" value="1"/>
</dbReference>
<dbReference type="Gene3D" id="3.30.70.270">
    <property type="match status" value="1"/>
</dbReference>
<dbReference type="RefSeq" id="WP_345342118.1">
    <property type="nucleotide sequence ID" value="NZ_BAABLI010000033.1"/>
</dbReference>
<accession>A0ABW4XSI4</accession>
<keyword evidence="3" id="KW-0175">Coiled coil</keyword>
<dbReference type="SMART" id="SM00267">
    <property type="entry name" value="GGDEF"/>
    <property type="match status" value="1"/>
</dbReference>
<evidence type="ECO:0000256" key="1">
    <source>
        <dbReference type="ARBA" id="ARBA00012528"/>
    </source>
</evidence>
<evidence type="ECO:0000313" key="5">
    <source>
        <dbReference type="EMBL" id="MFD2097814.1"/>
    </source>
</evidence>
<gene>
    <name evidence="5" type="ORF">ACFSJ3_17620</name>
</gene>
<evidence type="ECO:0000313" key="6">
    <source>
        <dbReference type="Proteomes" id="UP001597380"/>
    </source>
</evidence>
<dbReference type="PANTHER" id="PTHR45138:SF9">
    <property type="entry name" value="DIGUANYLATE CYCLASE DGCM-RELATED"/>
    <property type="match status" value="1"/>
</dbReference>
<protein>
    <recommendedName>
        <fullName evidence="1">diguanylate cyclase</fullName>
        <ecNumber evidence="1">2.7.7.65</ecNumber>
    </recommendedName>
</protein>
<dbReference type="EC" id="2.7.7.65" evidence="1"/>
<dbReference type="NCBIfam" id="TIGR00254">
    <property type="entry name" value="GGDEF"/>
    <property type="match status" value="1"/>
</dbReference>
<dbReference type="Proteomes" id="UP001597380">
    <property type="component" value="Unassembled WGS sequence"/>
</dbReference>
<organism evidence="5 6">
    <name type="scientific">Corallincola platygyrae</name>
    <dbReference type="NCBI Taxonomy" id="1193278"/>
    <lineage>
        <taxon>Bacteria</taxon>
        <taxon>Pseudomonadati</taxon>
        <taxon>Pseudomonadota</taxon>
        <taxon>Gammaproteobacteria</taxon>
        <taxon>Alteromonadales</taxon>
        <taxon>Psychromonadaceae</taxon>
        <taxon>Corallincola</taxon>
    </lineage>
</organism>
<dbReference type="InterPro" id="IPR050469">
    <property type="entry name" value="Diguanylate_Cyclase"/>
</dbReference>
<dbReference type="InterPro" id="IPR043128">
    <property type="entry name" value="Rev_trsase/Diguanyl_cyclase"/>
</dbReference>
<feature type="domain" description="GGDEF" evidence="4">
    <location>
        <begin position="386"/>
        <end position="516"/>
    </location>
</feature>
<evidence type="ECO:0000259" key="4">
    <source>
        <dbReference type="PROSITE" id="PS50887"/>
    </source>
</evidence>
<evidence type="ECO:0000256" key="2">
    <source>
        <dbReference type="ARBA" id="ARBA00034247"/>
    </source>
</evidence>
<dbReference type="SUPFAM" id="SSF55073">
    <property type="entry name" value="Nucleotide cyclase"/>
    <property type="match status" value="1"/>
</dbReference>
<keyword evidence="6" id="KW-1185">Reference proteome</keyword>
<dbReference type="InterPro" id="IPR000160">
    <property type="entry name" value="GGDEF_dom"/>
</dbReference>
<dbReference type="EMBL" id="JBHUHT010000029">
    <property type="protein sequence ID" value="MFD2097814.1"/>
    <property type="molecule type" value="Genomic_DNA"/>
</dbReference>
<keyword evidence="5" id="KW-0548">Nucleotidyltransferase</keyword>
<proteinExistence type="predicted"/>
<sequence length="516" mass="58275">MTSSAQGGANLDLLNRKLKDSHQAYQKLEVRYKQEAATLYKLINKLSRACKGQNIELDNKLAQLRTHLADNLSVEKANSLINGIDQLLNNHTSHIEQKLNLTRDTFVSSGKNLQQWRGLPPQLRRDLRALLDESNKPDQTVYDFLPHLQKLVELYNSAYQAADGSQEGQAVETLKREFTDELLALTTDIEFDASANEKLKQLKQRIGIAGKANELLAVCIELIKLLIDGIQSERKSSEAFLTQLNDALSTVYSAVAKSLQDSQFITEQSREVNAELKLQIEKLGQEVDEATDLDLLKKSVRTHLAEIADAIARREKLAEKEQTLNELLKGMQSRVNTLEVEAKEYRARLNEQRHKLFLDSLTQLPNRAAFDERLEIEYQRWKRYGGELSIAIMDLDHFKRINDTYGHAAGDKTLQVVAQLLNKTVRKTDFIGRFGGEEFVLILPEQASKNAAAPMNKLRVAVSKLPFKFKGHSVTVTASVGLSTFKKGEDISTVFERADQALYQAKEEGRNKLCIK</sequence>
<dbReference type="GO" id="GO:0052621">
    <property type="term" value="F:diguanylate cyclase activity"/>
    <property type="evidence" value="ECO:0007669"/>
    <property type="project" value="UniProtKB-EC"/>
</dbReference>
<keyword evidence="5" id="KW-0808">Transferase</keyword>
<dbReference type="PANTHER" id="PTHR45138">
    <property type="entry name" value="REGULATORY COMPONENTS OF SENSORY TRANSDUCTION SYSTEM"/>
    <property type="match status" value="1"/>
</dbReference>
<dbReference type="CDD" id="cd01949">
    <property type="entry name" value="GGDEF"/>
    <property type="match status" value="1"/>
</dbReference>
<dbReference type="InterPro" id="IPR048516">
    <property type="entry name" value="DGCcoil"/>
</dbReference>
<name>A0ABW4XSI4_9GAMM</name>
<dbReference type="InterPro" id="IPR029787">
    <property type="entry name" value="Nucleotide_cyclase"/>
</dbReference>